<organism evidence="4">
    <name type="scientific">Serpula lacrymans var. lacrymans (strain S7.3)</name>
    <name type="common">Dry rot fungus</name>
    <dbReference type="NCBI Taxonomy" id="936435"/>
    <lineage>
        <taxon>Eukaryota</taxon>
        <taxon>Fungi</taxon>
        <taxon>Dikarya</taxon>
        <taxon>Basidiomycota</taxon>
        <taxon>Agaricomycotina</taxon>
        <taxon>Agaricomycetes</taxon>
        <taxon>Agaricomycetidae</taxon>
        <taxon>Boletales</taxon>
        <taxon>Coniophorineae</taxon>
        <taxon>Serpulaceae</taxon>
        <taxon>Serpula</taxon>
    </lineage>
</organism>
<name>F8QJ29_SERL3</name>
<feature type="region of interest" description="Disordered" evidence="1">
    <location>
        <begin position="304"/>
        <end position="370"/>
    </location>
</feature>
<feature type="domain" description="DDE-1" evidence="2">
    <location>
        <begin position="154"/>
        <end position="221"/>
    </location>
</feature>
<dbReference type="EMBL" id="GL945544">
    <property type="protein sequence ID" value="EGN91692.1"/>
    <property type="molecule type" value="Genomic_DNA"/>
</dbReference>
<dbReference type="InterPro" id="IPR004875">
    <property type="entry name" value="DDE_SF_endonuclease_dom"/>
</dbReference>
<dbReference type="HOGENOM" id="CLU_038622_0_0_1"/>
<dbReference type="STRING" id="936435.F8QJ29"/>
<evidence type="ECO:0000313" key="4">
    <source>
        <dbReference type="Proteomes" id="UP000008063"/>
    </source>
</evidence>
<keyword evidence="4" id="KW-1185">Reference proteome</keyword>
<feature type="compositionally biased region" description="Basic residues" evidence="1">
    <location>
        <begin position="1"/>
        <end position="10"/>
    </location>
</feature>
<dbReference type="InParanoid" id="F8QJ29"/>
<feature type="compositionally biased region" description="Low complexity" evidence="1">
    <location>
        <begin position="305"/>
        <end position="326"/>
    </location>
</feature>
<dbReference type="Pfam" id="PF03184">
    <property type="entry name" value="DDE_1"/>
    <property type="match status" value="1"/>
</dbReference>
<accession>F8QJ29</accession>
<dbReference type="Proteomes" id="UP000008063">
    <property type="component" value="Unassembled WGS sequence"/>
</dbReference>
<reference evidence="4" key="1">
    <citation type="journal article" date="2011" name="Science">
        <title>The plant cell wall-decomposing machinery underlies the functional diversity of forest fungi.</title>
        <authorList>
            <person name="Eastwood D.C."/>
            <person name="Floudas D."/>
            <person name="Binder M."/>
            <person name="Majcherczyk A."/>
            <person name="Schneider P."/>
            <person name="Aerts A."/>
            <person name="Asiegbu F.O."/>
            <person name="Baker S.E."/>
            <person name="Barry K."/>
            <person name="Bendiksby M."/>
            <person name="Blumentritt M."/>
            <person name="Coutinho P.M."/>
            <person name="Cullen D."/>
            <person name="de Vries R.P."/>
            <person name="Gathman A."/>
            <person name="Goodell B."/>
            <person name="Henrissat B."/>
            <person name="Ihrmark K."/>
            <person name="Kauserud H."/>
            <person name="Kohler A."/>
            <person name="LaButti K."/>
            <person name="Lapidus A."/>
            <person name="Lavin J.L."/>
            <person name="Lee Y.-H."/>
            <person name="Lindquist E."/>
            <person name="Lilly W."/>
            <person name="Lucas S."/>
            <person name="Morin E."/>
            <person name="Murat C."/>
            <person name="Oguiza J.A."/>
            <person name="Park J."/>
            <person name="Pisabarro A.G."/>
            <person name="Riley R."/>
            <person name="Rosling A."/>
            <person name="Salamov A."/>
            <person name="Schmidt O."/>
            <person name="Schmutz J."/>
            <person name="Skrede I."/>
            <person name="Stenlid J."/>
            <person name="Wiebenga A."/>
            <person name="Xie X."/>
            <person name="Kuees U."/>
            <person name="Hibbett D.S."/>
            <person name="Hoffmeister D."/>
            <person name="Hoegberg N."/>
            <person name="Martin F."/>
            <person name="Grigoriev I.V."/>
            <person name="Watkinson S.C."/>
        </authorList>
    </citation>
    <scope>NUCLEOTIDE SEQUENCE [LARGE SCALE GENOMIC DNA]</scope>
    <source>
        <strain evidence="4">strain S7.3</strain>
    </source>
</reference>
<dbReference type="GO" id="GO:0003676">
    <property type="term" value="F:nucleic acid binding"/>
    <property type="evidence" value="ECO:0007669"/>
    <property type="project" value="InterPro"/>
</dbReference>
<evidence type="ECO:0000256" key="1">
    <source>
        <dbReference type="SAM" id="MobiDB-lite"/>
    </source>
</evidence>
<feature type="compositionally biased region" description="Low complexity" evidence="1">
    <location>
        <begin position="357"/>
        <end position="370"/>
    </location>
</feature>
<gene>
    <name evidence="3" type="ORF">SERLA73DRAFT_157450</name>
</gene>
<protein>
    <recommendedName>
        <fullName evidence="2">DDE-1 domain-containing protein</fullName>
    </recommendedName>
</protein>
<feature type="compositionally biased region" description="Acidic residues" evidence="1">
    <location>
        <begin position="327"/>
        <end position="344"/>
    </location>
</feature>
<evidence type="ECO:0000313" key="3">
    <source>
        <dbReference type="EMBL" id="EGN91692.1"/>
    </source>
</evidence>
<dbReference type="AlphaFoldDB" id="F8QJ29"/>
<evidence type="ECO:0000259" key="2">
    <source>
        <dbReference type="Pfam" id="PF03184"/>
    </source>
</evidence>
<feature type="region of interest" description="Disordered" evidence="1">
    <location>
        <begin position="1"/>
        <end position="27"/>
    </location>
</feature>
<sequence length="531" mass="58780">MAPIRNKRQLQRALPSHCHSPSRQQPNIEEDDLEKHIQAACEATNNGIAKNLKAACWDLGILKHYYTALKRFKGKSVPFNEAHVQCQHLNSAQDKVLLEWIIFLANNITICLQYVPSILQRNGSDFLKKHKDKITSCRPSTIDPMQAQAFNRNIVQDFFEKLDKTGKPILLICNGHGSHITVNMIELAVENQIHLLFLPLHTTHHLQPLDVGVFGPMQKAWYNCCKLYTARTGEGICQHHAVKEYWEACKGVFAWHKSALCPLNPGLFTAADYALSASTSTANHAPLSYPDTFPDGWMDGTSLYDPDYAPNDAAPSPDSDISSEGAGDSDDGSDSSICEDEGEDSNVNMGSRDANIASGGSTSGSFPSSCSSSCASTPGAMLVKLHPTSLPIAKSKKNLVAIIHKLQVERDEALWERDTMQGHSVFMMHEFEHVKDWLNLVKGWGKQRKGLWVHSELLTSAELRARHLAEEEAHKEKERKAAEAKANKDAKAAEHQVQMSLLDGTEVFNGALMWQDKAGPPAHCRSAQSEC</sequence>
<feature type="region of interest" description="Disordered" evidence="1">
    <location>
        <begin position="470"/>
        <end position="494"/>
    </location>
</feature>
<proteinExistence type="predicted"/>